<evidence type="ECO:0000313" key="3">
    <source>
        <dbReference type="Proteomes" id="UP000887013"/>
    </source>
</evidence>
<keyword evidence="3" id="KW-1185">Reference proteome</keyword>
<comment type="caution">
    <text evidence="2">The sequence shown here is derived from an EMBL/GenBank/DDBJ whole genome shotgun (WGS) entry which is preliminary data.</text>
</comment>
<feature type="region of interest" description="Disordered" evidence="1">
    <location>
        <begin position="1"/>
        <end position="22"/>
    </location>
</feature>
<evidence type="ECO:0000256" key="1">
    <source>
        <dbReference type="SAM" id="MobiDB-lite"/>
    </source>
</evidence>
<gene>
    <name evidence="2" type="ORF">NPIL_313561</name>
</gene>
<dbReference type="AlphaFoldDB" id="A0A8X6QPR2"/>
<protein>
    <submittedName>
        <fullName evidence="2">Uncharacterized protein</fullName>
    </submittedName>
</protein>
<sequence>MNREKDMGNEQNINQYYDPDRSNLLQKTRLLEDQNRHSTRSAVPQDVTPGSSYLQLERSSVTGIQFQLCLPSLAVSSFRAFTLCACVFLSPSRAPLPSR</sequence>
<reference evidence="2" key="1">
    <citation type="submission" date="2020-08" db="EMBL/GenBank/DDBJ databases">
        <title>Multicomponent nature underlies the extraordinary mechanical properties of spider dragline silk.</title>
        <authorList>
            <person name="Kono N."/>
            <person name="Nakamura H."/>
            <person name="Mori M."/>
            <person name="Yoshida Y."/>
            <person name="Ohtoshi R."/>
            <person name="Malay A.D."/>
            <person name="Moran D.A.P."/>
            <person name="Tomita M."/>
            <person name="Numata K."/>
            <person name="Arakawa K."/>
        </authorList>
    </citation>
    <scope>NUCLEOTIDE SEQUENCE</scope>
</reference>
<proteinExistence type="predicted"/>
<organism evidence="2 3">
    <name type="scientific">Nephila pilipes</name>
    <name type="common">Giant wood spider</name>
    <name type="synonym">Nephila maculata</name>
    <dbReference type="NCBI Taxonomy" id="299642"/>
    <lineage>
        <taxon>Eukaryota</taxon>
        <taxon>Metazoa</taxon>
        <taxon>Ecdysozoa</taxon>
        <taxon>Arthropoda</taxon>
        <taxon>Chelicerata</taxon>
        <taxon>Arachnida</taxon>
        <taxon>Araneae</taxon>
        <taxon>Araneomorphae</taxon>
        <taxon>Entelegynae</taxon>
        <taxon>Araneoidea</taxon>
        <taxon>Nephilidae</taxon>
        <taxon>Nephila</taxon>
    </lineage>
</organism>
<dbReference type="EMBL" id="BMAW01082695">
    <property type="protein sequence ID" value="GFU30300.1"/>
    <property type="molecule type" value="Genomic_DNA"/>
</dbReference>
<name>A0A8X6QPR2_NEPPI</name>
<dbReference type="Proteomes" id="UP000887013">
    <property type="component" value="Unassembled WGS sequence"/>
</dbReference>
<evidence type="ECO:0000313" key="2">
    <source>
        <dbReference type="EMBL" id="GFU30300.1"/>
    </source>
</evidence>
<accession>A0A8X6QPR2</accession>